<accession>A0A5C4TDD3</accession>
<dbReference type="RefSeq" id="WP_139601964.1">
    <property type="nucleotide sequence ID" value="NZ_VDCQ01000010.1"/>
</dbReference>
<gene>
    <name evidence="1" type="ORF">FE784_09530</name>
</gene>
<dbReference type="AlphaFoldDB" id="A0A5C4TDD3"/>
<protein>
    <submittedName>
        <fullName evidence="1">Uncharacterized protein</fullName>
    </submittedName>
</protein>
<proteinExistence type="predicted"/>
<keyword evidence="2" id="KW-1185">Reference proteome</keyword>
<reference evidence="1 2" key="1">
    <citation type="submission" date="2019-05" db="EMBL/GenBank/DDBJ databases">
        <title>We sequenced the genome of Paenibacillus hemerocallicola KCTC 33185 for further insight into its adaptation and study the phylogeny of Paenibacillus.</title>
        <authorList>
            <person name="Narsing Rao M.P."/>
        </authorList>
    </citation>
    <scope>NUCLEOTIDE SEQUENCE [LARGE SCALE GENOMIC DNA]</scope>
    <source>
        <strain evidence="1 2">KCTC 33185</strain>
    </source>
</reference>
<sequence length="62" mass="7171">MMWQNLLSNDRIEVRFDKSDKTAMLEVNDGGLVPSYMTIRLDVAELDELLAALREARRLMES</sequence>
<evidence type="ECO:0000313" key="1">
    <source>
        <dbReference type="EMBL" id="TNJ66499.1"/>
    </source>
</evidence>
<evidence type="ECO:0000313" key="2">
    <source>
        <dbReference type="Proteomes" id="UP000307943"/>
    </source>
</evidence>
<dbReference type="OrthoDB" id="2628251at2"/>
<name>A0A5C4TDD3_9BACL</name>
<organism evidence="1 2">
    <name type="scientific">Paenibacillus hemerocallicola</name>
    <dbReference type="NCBI Taxonomy" id="1172614"/>
    <lineage>
        <taxon>Bacteria</taxon>
        <taxon>Bacillati</taxon>
        <taxon>Bacillota</taxon>
        <taxon>Bacilli</taxon>
        <taxon>Bacillales</taxon>
        <taxon>Paenibacillaceae</taxon>
        <taxon>Paenibacillus</taxon>
    </lineage>
</organism>
<dbReference type="Proteomes" id="UP000307943">
    <property type="component" value="Unassembled WGS sequence"/>
</dbReference>
<comment type="caution">
    <text evidence="1">The sequence shown here is derived from an EMBL/GenBank/DDBJ whole genome shotgun (WGS) entry which is preliminary data.</text>
</comment>
<dbReference type="EMBL" id="VDCQ01000010">
    <property type="protein sequence ID" value="TNJ66499.1"/>
    <property type="molecule type" value="Genomic_DNA"/>
</dbReference>